<keyword evidence="2" id="KW-1185">Reference proteome</keyword>
<gene>
    <name evidence="1" type="ORF">SSLN_LOCUS12552</name>
</gene>
<proteinExistence type="predicted"/>
<dbReference type="OrthoDB" id="425014at2759"/>
<sequence>MSLTNEVKQGCVKAPTLFSLMFSAKVMYAYHDEHPGISIAYRNDNHLLNSPRMQAATRVSMTAFHDLLMPEDCALNTVTEEDMQRCMNLFAAGFDNFGLAINTANSVAMHHSPCSPNQCQQRSTQKCRNLCLSEKHTVTQHENRRRGCSTDFQSQSGLRQLQASV</sequence>
<protein>
    <submittedName>
        <fullName evidence="3">Reverse transcriptase domain-containing protein</fullName>
    </submittedName>
</protein>
<organism evidence="3">
    <name type="scientific">Schistocephalus solidus</name>
    <name type="common">Tapeworm</name>
    <dbReference type="NCBI Taxonomy" id="70667"/>
    <lineage>
        <taxon>Eukaryota</taxon>
        <taxon>Metazoa</taxon>
        <taxon>Spiralia</taxon>
        <taxon>Lophotrochozoa</taxon>
        <taxon>Platyhelminthes</taxon>
        <taxon>Cestoda</taxon>
        <taxon>Eucestoda</taxon>
        <taxon>Diphyllobothriidea</taxon>
        <taxon>Diphyllobothriidae</taxon>
        <taxon>Schistocephalus</taxon>
    </lineage>
</organism>
<evidence type="ECO:0000313" key="2">
    <source>
        <dbReference type="Proteomes" id="UP000275846"/>
    </source>
</evidence>
<evidence type="ECO:0000313" key="3">
    <source>
        <dbReference type="WBParaSite" id="SSLN_0001302501-mRNA-1"/>
    </source>
</evidence>
<reference evidence="3" key="1">
    <citation type="submission" date="2016-06" db="UniProtKB">
        <authorList>
            <consortium name="WormBaseParasite"/>
        </authorList>
    </citation>
    <scope>IDENTIFICATION</scope>
</reference>
<reference evidence="1 2" key="2">
    <citation type="submission" date="2018-11" db="EMBL/GenBank/DDBJ databases">
        <authorList>
            <consortium name="Pathogen Informatics"/>
        </authorList>
    </citation>
    <scope>NUCLEOTIDE SEQUENCE [LARGE SCALE GENOMIC DNA]</scope>
    <source>
        <strain evidence="1 2">NST_G2</strain>
    </source>
</reference>
<name>A0A183T7V4_SCHSO</name>
<accession>A0A183T7V4</accession>
<dbReference type="WBParaSite" id="SSLN_0001302501-mRNA-1">
    <property type="protein sequence ID" value="SSLN_0001302501-mRNA-1"/>
    <property type="gene ID" value="SSLN_0001302501"/>
</dbReference>
<dbReference type="EMBL" id="UYSU01037359">
    <property type="protein sequence ID" value="VDL98937.1"/>
    <property type="molecule type" value="Genomic_DNA"/>
</dbReference>
<dbReference type="Proteomes" id="UP000275846">
    <property type="component" value="Unassembled WGS sequence"/>
</dbReference>
<evidence type="ECO:0000313" key="1">
    <source>
        <dbReference type="EMBL" id="VDL98937.1"/>
    </source>
</evidence>
<dbReference type="AlphaFoldDB" id="A0A183T7V4"/>